<dbReference type="RefSeq" id="WP_103431490.1">
    <property type="nucleotide sequence ID" value="NZ_PPXF01000053.1"/>
</dbReference>
<organism evidence="3 4">
    <name type="scientific">Cryobacterium zongtaii</name>
    <dbReference type="NCBI Taxonomy" id="1259217"/>
    <lineage>
        <taxon>Bacteria</taxon>
        <taxon>Bacillati</taxon>
        <taxon>Actinomycetota</taxon>
        <taxon>Actinomycetes</taxon>
        <taxon>Micrococcales</taxon>
        <taxon>Microbacteriaceae</taxon>
        <taxon>Cryobacterium</taxon>
    </lineage>
</organism>
<accession>A0A2S3ZBC4</accession>
<feature type="region of interest" description="Disordered" evidence="1">
    <location>
        <begin position="38"/>
        <end position="74"/>
    </location>
</feature>
<dbReference type="PROSITE" id="PS51257">
    <property type="entry name" value="PROKAR_LIPOPROTEIN"/>
    <property type="match status" value="1"/>
</dbReference>
<evidence type="ECO:0000313" key="4">
    <source>
        <dbReference type="Proteomes" id="UP000237104"/>
    </source>
</evidence>
<evidence type="ECO:0000256" key="2">
    <source>
        <dbReference type="SAM" id="SignalP"/>
    </source>
</evidence>
<protein>
    <submittedName>
        <fullName evidence="3">Uncharacterized protein</fullName>
    </submittedName>
</protein>
<proteinExistence type="predicted"/>
<dbReference type="Proteomes" id="UP000237104">
    <property type="component" value="Unassembled WGS sequence"/>
</dbReference>
<evidence type="ECO:0000313" key="3">
    <source>
        <dbReference type="EMBL" id="POH62830.1"/>
    </source>
</evidence>
<dbReference type="OrthoDB" id="4711865at2"/>
<evidence type="ECO:0000256" key="1">
    <source>
        <dbReference type="SAM" id="MobiDB-lite"/>
    </source>
</evidence>
<dbReference type="EMBL" id="PPXF01000053">
    <property type="protein sequence ID" value="POH62830.1"/>
    <property type="molecule type" value="Genomic_DNA"/>
</dbReference>
<dbReference type="AlphaFoldDB" id="A0A2S3ZBC4"/>
<reference evidence="3 4" key="1">
    <citation type="submission" date="2018-01" db="EMBL/GenBank/DDBJ databases">
        <title>Cryobacterium sp. nov., from glaciers in China.</title>
        <authorList>
            <person name="Liu Q."/>
            <person name="Xin Y.-H."/>
        </authorList>
    </citation>
    <scope>NUCLEOTIDE SEQUENCE [LARGE SCALE GENOMIC DNA]</scope>
    <source>
        <strain evidence="3 4">TMB1-8</strain>
    </source>
</reference>
<comment type="caution">
    <text evidence="3">The sequence shown here is derived from an EMBL/GenBank/DDBJ whole genome shotgun (WGS) entry which is preliminary data.</text>
</comment>
<name>A0A2S3ZBC4_9MICO</name>
<feature type="signal peptide" evidence="2">
    <location>
        <begin position="1"/>
        <end position="29"/>
    </location>
</feature>
<gene>
    <name evidence="3" type="ORF">C3B59_11505</name>
</gene>
<keyword evidence="2" id="KW-0732">Signal</keyword>
<feature type="chain" id="PRO_5039003875" evidence="2">
    <location>
        <begin position="30"/>
        <end position="261"/>
    </location>
</feature>
<sequence length="261" mass="26317">MSTVHSKTRTAGRYFFVAGFLALALSGCAASGAAQTSAVTPAEPGDSADATPDSSVDPAVATPTGCPATAESMPAEAVSAEIADVDGDGENDTEWYDETTSPFTFGISTASGATVTLADDLAGPGGHNGWTATLHNGVVVTVLDDSRSATLHALVDCEFVTPIGVDARPYTFDMQNTHDNGTGVGCLEVDGGVELNGLQVTQNRDDSYSLMATGITVSTDGLTAINGYTAVSGALPEDDPRVAEAQTSSCGGAPVVSTSGR</sequence>